<evidence type="ECO:0000313" key="9">
    <source>
        <dbReference type="EMBL" id="MBC6681220.1"/>
    </source>
</evidence>
<keyword evidence="7 8" id="KW-0472">Membrane</keyword>
<evidence type="ECO:0000256" key="4">
    <source>
        <dbReference type="ARBA" id="ARBA00022475"/>
    </source>
</evidence>
<feature type="transmembrane region" description="Helical" evidence="8">
    <location>
        <begin position="285"/>
        <end position="303"/>
    </location>
</feature>
<feature type="transmembrane region" description="Helical" evidence="8">
    <location>
        <begin position="162"/>
        <end position="182"/>
    </location>
</feature>
<dbReference type="InterPro" id="IPR038770">
    <property type="entry name" value="Na+/solute_symporter_sf"/>
</dbReference>
<dbReference type="PANTHER" id="PTHR36838:SF1">
    <property type="entry name" value="SLR1864 PROTEIN"/>
    <property type="match status" value="1"/>
</dbReference>
<dbReference type="Gene3D" id="1.20.1530.20">
    <property type="match status" value="1"/>
</dbReference>
<dbReference type="RefSeq" id="WP_187304315.1">
    <property type="nucleotide sequence ID" value="NZ_JACRYT010000028.1"/>
</dbReference>
<evidence type="ECO:0000256" key="2">
    <source>
        <dbReference type="ARBA" id="ARBA00010145"/>
    </source>
</evidence>
<reference evidence="9" key="1">
    <citation type="submission" date="2020-08" db="EMBL/GenBank/DDBJ databases">
        <title>Genome public.</title>
        <authorList>
            <person name="Liu C."/>
            <person name="Sun Q."/>
        </authorList>
    </citation>
    <scope>NUCLEOTIDE SEQUENCE</scope>
    <source>
        <strain evidence="9">BX12</strain>
    </source>
</reference>
<keyword evidence="3" id="KW-0813">Transport</keyword>
<comment type="subcellular location">
    <subcellularLocation>
        <location evidence="1">Cell membrane</location>
        <topology evidence="1">Multi-pass membrane protein</topology>
    </subcellularLocation>
</comment>
<evidence type="ECO:0000313" key="10">
    <source>
        <dbReference type="Proteomes" id="UP000602647"/>
    </source>
</evidence>
<dbReference type="Pfam" id="PF03547">
    <property type="entry name" value="Mem_trans"/>
    <property type="match status" value="2"/>
</dbReference>
<dbReference type="InterPro" id="IPR004776">
    <property type="entry name" value="Mem_transp_PIN-like"/>
</dbReference>
<evidence type="ECO:0000256" key="1">
    <source>
        <dbReference type="ARBA" id="ARBA00004651"/>
    </source>
</evidence>
<feature type="transmembrane region" description="Helical" evidence="8">
    <location>
        <begin position="38"/>
        <end position="62"/>
    </location>
</feature>
<dbReference type="Proteomes" id="UP000602647">
    <property type="component" value="Unassembled WGS sequence"/>
</dbReference>
<feature type="transmembrane region" description="Helical" evidence="8">
    <location>
        <begin position="99"/>
        <end position="118"/>
    </location>
</feature>
<dbReference type="GO" id="GO:0055085">
    <property type="term" value="P:transmembrane transport"/>
    <property type="evidence" value="ECO:0007669"/>
    <property type="project" value="InterPro"/>
</dbReference>
<feature type="transmembrane region" description="Helical" evidence="8">
    <location>
        <begin position="224"/>
        <end position="248"/>
    </location>
</feature>
<evidence type="ECO:0000256" key="7">
    <source>
        <dbReference type="ARBA" id="ARBA00023136"/>
    </source>
</evidence>
<feature type="transmembrane region" description="Helical" evidence="8">
    <location>
        <begin position="6"/>
        <end position="26"/>
    </location>
</feature>
<feature type="transmembrane region" description="Helical" evidence="8">
    <location>
        <begin position="254"/>
        <end position="273"/>
    </location>
</feature>
<comment type="caution">
    <text evidence="9">The sequence shown here is derived from an EMBL/GenBank/DDBJ whole genome shotgun (WGS) entry which is preliminary data.</text>
</comment>
<keyword evidence="10" id="KW-1185">Reference proteome</keyword>
<evidence type="ECO:0000256" key="6">
    <source>
        <dbReference type="ARBA" id="ARBA00022989"/>
    </source>
</evidence>
<dbReference type="AlphaFoldDB" id="A0A923SS27"/>
<protein>
    <submittedName>
        <fullName evidence="9">AEC family transporter</fullName>
    </submittedName>
</protein>
<keyword evidence="5 8" id="KW-0812">Transmembrane</keyword>
<gene>
    <name evidence="9" type="ORF">H9L42_15465</name>
</gene>
<feature type="transmembrane region" description="Helical" evidence="8">
    <location>
        <begin position="68"/>
        <end position="90"/>
    </location>
</feature>
<evidence type="ECO:0000256" key="8">
    <source>
        <dbReference type="SAM" id="Phobius"/>
    </source>
</evidence>
<keyword evidence="6 8" id="KW-1133">Transmembrane helix</keyword>
<dbReference type="EMBL" id="JACRYT010000028">
    <property type="protein sequence ID" value="MBC6681220.1"/>
    <property type="molecule type" value="Genomic_DNA"/>
</dbReference>
<comment type="similarity">
    <text evidence="2">Belongs to the auxin efflux carrier (TC 2.A.69) family.</text>
</comment>
<evidence type="ECO:0000256" key="5">
    <source>
        <dbReference type="ARBA" id="ARBA00022692"/>
    </source>
</evidence>
<proteinExistence type="inferred from homology"/>
<organism evidence="9 10">
    <name type="scientific">Zhenpiania hominis</name>
    <dbReference type="NCBI Taxonomy" id="2763644"/>
    <lineage>
        <taxon>Bacteria</taxon>
        <taxon>Bacillati</taxon>
        <taxon>Bacillota</taxon>
        <taxon>Clostridia</taxon>
        <taxon>Peptostreptococcales</taxon>
        <taxon>Anaerovoracaceae</taxon>
        <taxon>Zhenpiania</taxon>
    </lineage>
</organism>
<dbReference type="GO" id="GO:0005886">
    <property type="term" value="C:plasma membrane"/>
    <property type="evidence" value="ECO:0007669"/>
    <property type="project" value="UniProtKB-SubCell"/>
</dbReference>
<evidence type="ECO:0000256" key="3">
    <source>
        <dbReference type="ARBA" id="ARBA00022448"/>
    </source>
</evidence>
<sequence>MGGTVTQLLNLQGMLFILIIAGMVAGKKKLVSAEGRRCLTNVVLYVILPCNIVNSFVMPFSYQLLLDFLAILLIAAGLQIFAVILSKFLFNRLDEDTKVIFQYATVCSNSSFMGYPIAESIYGAAGLSYTAIYLIPLRIVMWSAGISFFSKVRNWKAMVLKVALHPCMIAVYLGLPIFFFQIPLPHVISETLTTLGDCCTAMSMLIIGMLLTDVGWKTMFSVKLLLFSALRLIVLPALVWGFCLVAHMDPLVTGVSVILTGMPAGTTTALLAAQYHRDAELGSKVVVLTTLLSLFTITGWSLVLN</sequence>
<accession>A0A923SS27</accession>
<feature type="transmembrane region" description="Helical" evidence="8">
    <location>
        <begin position="194"/>
        <end position="212"/>
    </location>
</feature>
<name>A0A923SS27_9FIRM</name>
<dbReference type="PANTHER" id="PTHR36838">
    <property type="entry name" value="AUXIN EFFLUX CARRIER FAMILY PROTEIN"/>
    <property type="match status" value="1"/>
</dbReference>
<feature type="transmembrane region" description="Helical" evidence="8">
    <location>
        <begin position="130"/>
        <end position="150"/>
    </location>
</feature>
<keyword evidence="4" id="KW-1003">Cell membrane</keyword>